<feature type="transmembrane region" description="Helical" evidence="6">
    <location>
        <begin position="67"/>
        <end position="92"/>
    </location>
</feature>
<evidence type="ECO:0000256" key="4">
    <source>
        <dbReference type="ARBA" id="ARBA00022989"/>
    </source>
</evidence>
<proteinExistence type="predicted"/>
<keyword evidence="3 6" id="KW-0812">Transmembrane</keyword>
<evidence type="ECO:0000256" key="5">
    <source>
        <dbReference type="ARBA" id="ARBA00023136"/>
    </source>
</evidence>
<dbReference type="InterPro" id="IPR001123">
    <property type="entry name" value="LeuE-type"/>
</dbReference>
<feature type="transmembrane region" description="Helical" evidence="6">
    <location>
        <begin position="6"/>
        <end position="28"/>
    </location>
</feature>
<keyword evidence="5 6" id="KW-0472">Membrane</keyword>
<feature type="transmembrane region" description="Helical" evidence="6">
    <location>
        <begin position="184"/>
        <end position="201"/>
    </location>
</feature>
<keyword evidence="4 6" id="KW-1133">Transmembrane helix</keyword>
<feature type="transmembrane region" description="Helical" evidence="6">
    <location>
        <begin position="40"/>
        <end position="61"/>
    </location>
</feature>
<reference evidence="7 8" key="1">
    <citation type="submission" date="2020-08" db="EMBL/GenBank/DDBJ databases">
        <title>Novel species isolated from subtropical streams in China.</title>
        <authorList>
            <person name="Lu H."/>
        </authorList>
    </citation>
    <scope>NUCLEOTIDE SEQUENCE [LARGE SCALE GENOMIC DNA]</scope>
    <source>
        <strain evidence="7 8">NL8W</strain>
    </source>
</reference>
<accession>A0ABR6Z7T6</accession>
<sequence>METGLFFKAMLIGLSIAAPVGPIGLLCIQRTLAHGMRTGFVSGMGAACADAVYGAIGAFGMVAVTDYFVSLSTPLAIGGALFLGWMGVKLLLASSQAGQAASVSQQRSGKAFVSVFALTLANPMTIISFIAVFATVAGPKVLDTAAAGLMVLGVFLGSAIWWLMLSAGVALLSRQVGPDLLGTINRVGGLLLLGFALWQLWQVF</sequence>
<dbReference type="EMBL" id="JACOFX010000003">
    <property type="protein sequence ID" value="MBC3907836.1"/>
    <property type="molecule type" value="Genomic_DNA"/>
</dbReference>
<comment type="subcellular location">
    <subcellularLocation>
        <location evidence="1">Cell membrane</location>
        <topology evidence="1">Multi-pass membrane protein</topology>
    </subcellularLocation>
</comment>
<dbReference type="RefSeq" id="WP_186953378.1">
    <property type="nucleotide sequence ID" value="NZ_JACOFX010000003.1"/>
</dbReference>
<evidence type="ECO:0000313" key="8">
    <source>
        <dbReference type="Proteomes" id="UP000646911"/>
    </source>
</evidence>
<evidence type="ECO:0000256" key="1">
    <source>
        <dbReference type="ARBA" id="ARBA00004651"/>
    </source>
</evidence>
<keyword evidence="2" id="KW-1003">Cell membrane</keyword>
<organism evidence="7 8">
    <name type="scientific">Undibacterium umbellatum</name>
    <dbReference type="NCBI Taxonomy" id="2762300"/>
    <lineage>
        <taxon>Bacteria</taxon>
        <taxon>Pseudomonadati</taxon>
        <taxon>Pseudomonadota</taxon>
        <taxon>Betaproteobacteria</taxon>
        <taxon>Burkholderiales</taxon>
        <taxon>Oxalobacteraceae</taxon>
        <taxon>Undibacterium</taxon>
    </lineage>
</organism>
<keyword evidence="8" id="KW-1185">Reference proteome</keyword>
<dbReference type="Pfam" id="PF01810">
    <property type="entry name" value="LysE"/>
    <property type="match status" value="1"/>
</dbReference>
<comment type="caution">
    <text evidence="7">The sequence shown here is derived from an EMBL/GenBank/DDBJ whole genome shotgun (WGS) entry which is preliminary data.</text>
</comment>
<evidence type="ECO:0000256" key="6">
    <source>
        <dbReference type="SAM" id="Phobius"/>
    </source>
</evidence>
<dbReference type="PANTHER" id="PTHR30086">
    <property type="entry name" value="ARGININE EXPORTER PROTEIN ARGO"/>
    <property type="match status" value="1"/>
</dbReference>
<name>A0ABR6Z7T6_9BURK</name>
<evidence type="ECO:0000313" key="7">
    <source>
        <dbReference type="EMBL" id="MBC3907836.1"/>
    </source>
</evidence>
<dbReference type="PANTHER" id="PTHR30086:SF20">
    <property type="entry name" value="ARGININE EXPORTER PROTEIN ARGO-RELATED"/>
    <property type="match status" value="1"/>
</dbReference>
<evidence type="ECO:0000256" key="2">
    <source>
        <dbReference type="ARBA" id="ARBA00022475"/>
    </source>
</evidence>
<gene>
    <name evidence="7" type="ORF">H8L47_09665</name>
</gene>
<feature type="transmembrane region" description="Helical" evidence="6">
    <location>
        <begin position="112"/>
        <end position="134"/>
    </location>
</feature>
<feature type="transmembrane region" description="Helical" evidence="6">
    <location>
        <begin position="146"/>
        <end position="172"/>
    </location>
</feature>
<dbReference type="Proteomes" id="UP000646911">
    <property type="component" value="Unassembled WGS sequence"/>
</dbReference>
<protein>
    <submittedName>
        <fullName evidence="7">LysE family transporter</fullName>
    </submittedName>
</protein>
<evidence type="ECO:0000256" key="3">
    <source>
        <dbReference type="ARBA" id="ARBA00022692"/>
    </source>
</evidence>